<reference evidence="2 3" key="1">
    <citation type="submission" date="2021-01" db="EMBL/GenBank/DDBJ databases">
        <title>Genomic Encyclopedia of Type Strains, Phase IV (KMG-IV): sequencing the most valuable type-strain genomes for metagenomic binning, comparative biology and taxonomic classification.</title>
        <authorList>
            <person name="Goeker M."/>
        </authorList>
    </citation>
    <scope>NUCLEOTIDE SEQUENCE [LARGE SCALE GENOMIC DNA]</scope>
    <source>
        <strain evidence="2 3">DSM 100968</strain>
    </source>
</reference>
<sequence length="196" mass="23486">MKRTIELFSDLEYDHWLSVECDPKIIRFCEQPLIIEETIHGEQFHSIPDMWVLYENKEEAIIEIKYLNFLLEEHPKYLQTMRQIEIQKKWAKRNNMSHFVISEDKIRESRILLNNYRKIISFVRQFNPADLNALTLDIIQAIKGERRTLEQIFHLKNESQDDIMVALMYLIYSGKVQSNIAIQTINRKMEVWIDGA</sequence>
<dbReference type="Proteomes" id="UP000823201">
    <property type="component" value="Unassembled WGS sequence"/>
</dbReference>
<dbReference type="Pfam" id="PF08722">
    <property type="entry name" value="Tn7_TnsA-like_N"/>
    <property type="match status" value="1"/>
</dbReference>
<dbReference type="Gene3D" id="3.40.1350.10">
    <property type="match status" value="1"/>
</dbReference>
<dbReference type="InterPro" id="IPR011856">
    <property type="entry name" value="tRNA_endonuc-like_dom_sf"/>
</dbReference>
<organism evidence="2 3">
    <name type="scientific">Sporolactobacillus spathodeae</name>
    <dbReference type="NCBI Taxonomy" id="1465502"/>
    <lineage>
        <taxon>Bacteria</taxon>
        <taxon>Bacillati</taxon>
        <taxon>Bacillota</taxon>
        <taxon>Bacilli</taxon>
        <taxon>Bacillales</taxon>
        <taxon>Sporolactobacillaceae</taxon>
        <taxon>Sporolactobacillus</taxon>
    </lineage>
</organism>
<dbReference type="RefSeq" id="WP_205006349.1">
    <property type="nucleotide sequence ID" value="NZ_CBCRXA010000010.1"/>
</dbReference>
<protein>
    <recommendedName>
        <fullName evidence="1">TnsA endonuclease N-terminal domain-containing protein</fullName>
    </recommendedName>
</protein>
<evidence type="ECO:0000259" key="1">
    <source>
        <dbReference type="Pfam" id="PF08722"/>
    </source>
</evidence>
<evidence type="ECO:0000313" key="2">
    <source>
        <dbReference type="EMBL" id="MBM7657960.1"/>
    </source>
</evidence>
<dbReference type="InterPro" id="IPR014833">
    <property type="entry name" value="TnsA_N"/>
</dbReference>
<comment type="caution">
    <text evidence="2">The sequence shown here is derived from an EMBL/GenBank/DDBJ whole genome shotgun (WGS) entry which is preliminary data.</text>
</comment>
<keyword evidence="3" id="KW-1185">Reference proteome</keyword>
<name>A0ABS2Q947_9BACL</name>
<proteinExistence type="predicted"/>
<gene>
    <name evidence="2" type="ORF">JOC27_001411</name>
</gene>
<feature type="domain" description="TnsA endonuclease N-terminal" evidence="1">
    <location>
        <begin position="22"/>
        <end position="103"/>
    </location>
</feature>
<evidence type="ECO:0000313" key="3">
    <source>
        <dbReference type="Proteomes" id="UP000823201"/>
    </source>
</evidence>
<accession>A0ABS2Q947</accession>
<dbReference type="EMBL" id="JAFBEV010000010">
    <property type="protein sequence ID" value="MBM7657960.1"/>
    <property type="molecule type" value="Genomic_DNA"/>
</dbReference>